<evidence type="ECO:0000256" key="1">
    <source>
        <dbReference type="ARBA" id="ARBA00023125"/>
    </source>
</evidence>
<dbReference type="Pfam" id="PF00239">
    <property type="entry name" value="Resolvase"/>
    <property type="match status" value="1"/>
</dbReference>
<dbReference type="Proteomes" id="UP001585053">
    <property type="component" value="Unassembled WGS sequence"/>
</dbReference>
<dbReference type="Pfam" id="PF07508">
    <property type="entry name" value="Recombinase"/>
    <property type="match status" value="1"/>
</dbReference>
<dbReference type="Gene3D" id="3.40.50.1390">
    <property type="entry name" value="Resolvase, N-terminal catalytic domain"/>
    <property type="match status" value="1"/>
</dbReference>
<dbReference type="InterPro" id="IPR036162">
    <property type="entry name" value="Resolvase-like_N_sf"/>
</dbReference>
<dbReference type="InterPro" id="IPR006119">
    <property type="entry name" value="Resolv_N"/>
</dbReference>
<dbReference type="SMART" id="SM00857">
    <property type="entry name" value="Resolvase"/>
    <property type="match status" value="1"/>
</dbReference>
<dbReference type="CDD" id="cd00338">
    <property type="entry name" value="Ser_Recombinase"/>
    <property type="match status" value="1"/>
</dbReference>
<evidence type="ECO:0000256" key="2">
    <source>
        <dbReference type="ARBA" id="ARBA00023172"/>
    </source>
</evidence>
<gene>
    <name evidence="4" type="ORF">VSQ78_24870</name>
</gene>
<evidence type="ECO:0000313" key="5">
    <source>
        <dbReference type="Proteomes" id="UP001585053"/>
    </source>
</evidence>
<accession>A0ABV5E269</accession>
<organism evidence="4 5">
    <name type="scientific">Nocardiopsis alba</name>
    <dbReference type="NCBI Taxonomy" id="53437"/>
    <lineage>
        <taxon>Bacteria</taxon>
        <taxon>Bacillati</taxon>
        <taxon>Actinomycetota</taxon>
        <taxon>Actinomycetes</taxon>
        <taxon>Streptosporangiales</taxon>
        <taxon>Nocardiopsidaceae</taxon>
        <taxon>Nocardiopsis</taxon>
    </lineage>
</organism>
<keyword evidence="1" id="KW-0238">DNA-binding</keyword>
<name>A0ABV5E269_9ACTN</name>
<dbReference type="InterPro" id="IPR038109">
    <property type="entry name" value="DNA_bind_recomb_sf"/>
</dbReference>
<reference evidence="4 5" key="1">
    <citation type="submission" date="2024-01" db="EMBL/GenBank/DDBJ databases">
        <title>Genome mining of biosynthetic gene clusters to explore secondary metabolites of Streptomyces sp.</title>
        <authorList>
            <person name="Baig A."/>
            <person name="Ajitkumar Shintre N."/>
            <person name="Kumar H."/>
            <person name="Anbarasu A."/>
            <person name="Ramaiah S."/>
        </authorList>
    </citation>
    <scope>NUCLEOTIDE SEQUENCE [LARGE SCALE GENOMIC DNA]</scope>
    <source>
        <strain evidence="4 5">A01</strain>
    </source>
</reference>
<comment type="caution">
    <text evidence="4">The sequence shown here is derived from an EMBL/GenBank/DDBJ whole genome shotgun (WGS) entry which is preliminary data.</text>
</comment>
<dbReference type="InterPro" id="IPR011109">
    <property type="entry name" value="DNA_bind_recombinase_dom"/>
</dbReference>
<dbReference type="Gene3D" id="3.90.1750.20">
    <property type="entry name" value="Putative Large Serine Recombinase, Chain B, Domain 2"/>
    <property type="match status" value="1"/>
</dbReference>
<evidence type="ECO:0000313" key="4">
    <source>
        <dbReference type="EMBL" id="MFB8770947.1"/>
    </source>
</evidence>
<protein>
    <submittedName>
        <fullName evidence="4">Recombinase family protein</fullName>
    </submittedName>
</protein>
<sequence length="506" mass="55944">MPKYVDLHVRKSKVLAKGNRLREVSTDEQLRRGREWAARNGYTVRREWVELGSAYAERERPEWRAALRALLSGETDVLWNYMFDRFSRKGVEDLLLVLGRARVVFDYDDLDTMNERDRSQLIQEAERARDYSRRLSHRVRDVKAGLREQGLWVGGTPPWGIVVDPVTRKTRPDTSPTGGVTPLTKAGVAWNWIQKLHAGTSGRALARWMNDMRIPPRKGKEWTVAVILAVIRTPTFVGLQPVLAAKGADARTEPFRDAQGHTVSVGAGICTQEERDRALATLTETHTTPGPRSDGKARHLMTDLLHCAGCDASAPCAGEGYRCLRAISGLSGCDAHAYVGRSAIERYVAARWLDRVTALEPTDTLAMVIAERWAAHKAPETTAEHLEARAALKAAETRRERLNAALTAGAYDDAMDVFTASMKAATAEVTAAREALAEHTGPTPDPSLVDDPETVREAWKAADLPTRRMLLRLAIDKVTVSKAPYPGARFDGDARVTITWADADAA</sequence>
<feature type="domain" description="Resolvase/invertase-type recombinase catalytic" evidence="3">
    <location>
        <begin position="5"/>
        <end position="152"/>
    </location>
</feature>
<keyword evidence="2" id="KW-0233">DNA recombination</keyword>
<dbReference type="EMBL" id="JAYMRS010000016">
    <property type="protein sequence ID" value="MFB8770947.1"/>
    <property type="molecule type" value="Genomic_DNA"/>
</dbReference>
<proteinExistence type="predicted"/>
<evidence type="ECO:0000259" key="3">
    <source>
        <dbReference type="SMART" id="SM00857"/>
    </source>
</evidence>
<dbReference type="PANTHER" id="PTHR30461:SF2">
    <property type="entry name" value="SERINE RECOMBINASE PINE-RELATED"/>
    <property type="match status" value="1"/>
</dbReference>
<dbReference type="InterPro" id="IPR050639">
    <property type="entry name" value="SSR_resolvase"/>
</dbReference>
<keyword evidence="5" id="KW-1185">Reference proteome</keyword>
<dbReference type="PANTHER" id="PTHR30461">
    <property type="entry name" value="DNA-INVERTASE FROM LAMBDOID PROPHAGE"/>
    <property type="match status" value="1"/>
</dbReference>
<dbReference type="SUPFAM" id="SSF53041">
    <property type="entry name" value="Resolvase-like"/>
    <property type="match status" value="1"/>
</dbReference>
<dbReference type="RefSeq" id="WP_376737869.1">
    <property type="nucleotide sequence ID" value="NZ_JAYMRS010000016.1"/>
</dbReference>